<dbReference type="AlphaFoldDB" id="A0A918RZT6"/>
<keyword evidence="3" id="KW-1185">Reference proteome</keyword>
<evidence type="ECO:0008006" key="4">
    <source>
        <dbReference type="Google" id="ProtNLM"/>
    </source>
</evidence>
<feature type="transmembrane region" description="Helical" evidence="1">
    <location>
        <begin position="49"/>
        <end position="70"/>
    </location>
</feature>
<evidence type="ECO:0000313" key="2">
    <source>
        <dbReference type="EMBL" id="GHA15677.1"/>
    </source>
</evidence>
<reference evidence="2" key="1">
    <citation type="journal article" date="2014" name="Int. J. Syst. Evol. Microbiol.">
        <title>Complete genome sequence of Corynebacterium casei LMG S-19264T (=DSM 44701T), isolated from a smear-ripened cheese.</title>
        <authorList>
            <consortium name="US DOE Joint Genome Institute (JGI-PGF)"/>
            <person name="Walter F."/>
            <person name="Albersmeier A."/>
            <person name="Kalinowski J."/>
            <person name="Ruckert C."/>
        </authorList>
    </citation>
    <scope>NUCLEOTIDE SEQUENCE</scope>
    <source>
        <strain evidence="2">KCTC 12711</strain>
    </source>
</reference>
<feature type="transmembrane region" description="Helical" evidence="1">
    <location>
        <begin position="82"/>
        <end position="100"/>
    </location>
</feature>
<accession>A0A918RZT6</accession>
<proteinExistence type="predicted"/>
<gene>
    <name evidence="2" type="ORF">GCM10008090_26560</name>
</gene>
<evidence type="ECO:0000256" key="1">
    <source>
        <dbReference type="SAM" id="Phobius"/>
    </source>
</evidence>
<name>A0A918RZT6_9GAMM</name>
<keyword evidence="1" id="KW-0472">Membrane</keyword>
<keyword evidence="1" id="KW-0812">Transmembrane</keyword>
<sequence>MSIVQQIVQLYILQRAPKDVSYKPQALVWMFFIAIALFTVLAANDPIIGSPFGAAACSVIVSLGIDYAVLGIHDKSARFVQMSTASLGVSIVGAIIMSLAGLTEGLAGFVIVVQFWGFYLAISILRETLECSFLKATLITLASYMVTAYIIIMLFVDMQVAQQMQMTQMQPGNS</sequence>
<reference evidence="2" key="2">
    <citation type="submission" date="2020-09" db="EMBL/GenBank/DDBJ databases">
        <authorList>
            <person name="Sun Q."/>
            <person name="Kim S."/>
        </authorList>
    </citation>
    <scope>NUCLEOTIDE SEQUENCE</scope>
    <source>
        <strain evidence="2">KCTC 12711</strain>
    </source>
</reference>
<dbReference type="Proteomes" id="UP000614811">
    <property type="component" value="Unassembled WGS sequence"/>
</dbReference>
<evidence type="ECO:0000313" key="3">
    <source>
        <dbReference type="Proteomes" id="UP000614811"/>
    </source>
</evidence>
<comment type="caution">
    <text evidence="2">The sequence shown here is derived from an EMBL/GenBank/DDBJ whole genome shotgun (WGS) entry which is preliminary data.</text>
</comment>
<dbReference type="RefSeq" id="WP_189402084.1">
    <property type="nucleotide sequence ID" value="NZ_BMXA01000005.1"/>
</dbReference>
<feature type="transmembrane region" description="Helical" evidence="1">
    <location>
        <begin position="26"/>
        <end position="43"/>
    </location>
</feature>
<dbReference type="EMBL" id="BMXA01000005">
    <property type="protein sequence ID" value="GHA15677.1"/>
    <property type="molecule type" value="Genomic_DNA"/>
</dbReference>
<protein>
    <recommendedName>
        <fullName evidence="4">Yip1 domain-containing protein</fullName>
    </recommendedName>
</protein>
<feature type="transmembrane region" description="Helical" evidence="1">
    <location>
        <begin position="137"/>
        <end position="156"/>
    </location>
</feature>
<feature type="transmembrane region" description="Helical" evidence="1">
    <location>
        <begin position="106"/>
        <end position="125"/>
    </location>
</feature>
<keyword evidence="1" id="KW-1133">Transmembrane helix</keyword>
<organism evidence="2 3">
    <name type="scientific">Arenicella chitinivorans</name>
    <dbReference type="NCBI Taxonomy" id="1329800"/>
    <lineage>
        <taxon>Bacteria</taxon>
        <taxon>Pseudomonadati</taxon>
        <taxon>Pseudomonadota</taxon>
        <taxon>Gammaproteobacteria</taxon>
        <taxon>Arenicellales</taxon>
        <taxon>Arenicellaceae</taxon>
        <taxon>Arenicella</taxon>
    </lineage>
</organism>